<evidence type="ECO:0000313" key="3">
    <source>
        <dbReference type="EMBL" id="PYD66666.1"/>
    </source>
</evidence>
<proteinExistence type="predicted"/>
<feature type="domain" description="Transposase DDE" evidence="2">
    <location>
        <begin position="15"/>
        <end position="67"/>
    </location>
</feature>
<dbReference type="Pfam" id="PF13586">
    <property type="entry name" value="DDE_Tnp_1_2"/>
    <property type="match status" value="1"/>
</dbReference>
<keyword evidence="4" id="KW-1185">Reference proteome</keyword>
<comment type="caution">
    <text evidence="3">The sequence shown here is derived from an EMBL/GenBank/DDBJ whole genome shotgun (WGS) entry which is preliminary data.</text>
</comment>
<feature type="region of interest" description="Disordered" evidence="1">
    <location>
        <begin position="1"/>
        <end position="20"/>
    </location>
</feature>
<dbReference type="Proteomes" id="UP000247512">
    <property type="component" value="Unassembled WGS sequence"/>
</dbReference>
<name>A0ABX5PBP9_9PROT</name>
<reference evidence="3 4" key="1">
    <citation type="submission" date="2017-06" db="EMBL/GenBank/DDBJ databases">
        <title>A draft genome sequence of Komagataeibacter nataicola LMG 1536.</title>
        <authorList>
            <person name="Skraban J."/>
            <person name="Cleenwerck I."/>
            <person name="Vandamme P."/>
            <person name="Trcek J."/>
        </authorList>
    </citation>
    <scope>NUCLEOTIDE SEQUENCE [LARGE SCALE GENOMIC DNA]</scope>
    <source>
        <strain evidence="3 4">LMG 1536</strain>
    </source>
</reference>
<dbReference type="EMBL" id="NIRT01000009">
    <property type="protein sequence ID" value="PYD66666.1"/>
    <property type="molecule type" value="Genomic_DNA"/>
</dbReference>
<evidence type="ECO:0000256" key="1">
    <source>
        <dbReference type="SAM" id="MobiDB-lite"/>
    </source>
</evidence>
<evidence type="ECO:0000259" key="2">
    <source>
        <dbReference type="Pfam" id="PF13586"/>
    </source>
</evidence>
<feature type="compositionally biased region" description="Basic and acidic residues" evidence="1">
    <location>
        <begin position="10"/>
        <end position="20"/>
    </location>
</feature>
<gene>
    <name evidence="3" type="ORF">CDI09_06965</name>
</gene>
<dbReference type="InterPro" id="IPR025668">
    <property type="entry name" value="Tnp_DDE_dom"/>
</dbReference>
<organism evidence="3 4">
    <name type="scientific">Komagataeibacter nataicola</name>
    <dbReference type="NCBI Taxonomy" id="265960"/>
    <lineage>
        <taxon>Bacteria</taxon>
        <taxon>Pseudomonadati</taxon>
        <taxon>Pseudomonadota</taxon>
        <taxon>Alphaproteobacteria</taxon>
        <taxon>Acetobacterales</taxon>
        <taxon>Acetobacteraceae</taxon>
        <taxon>Komagataeibacter</taxon>
    </lineage>
</organism>
<protein>
    <recommendedName>
        <fullName evidence="2">Transposase DDE domain-containing protein</fullName>
    </recommendedName>
</protein>
<accession>A0ABX5PBP9</accession>
<sequence length="74" mass="8717">MEFPPVIPPKSDRTTQRETDFAPCQKRNPVERFFNKLKQFRAVATRYDKLKSTFLAAVQFASMIIMLNWRHAVT</sequence>
<evidence type="ECO:0000313" key="4">
    <source>
        <dbReference type="Proteomes" id="UP000247512"/>
    </source>
</evidence>